<dbReference type="InterPro" id="IPR002549">
    <property type="entry name" value="AI-2E-like"/>
</dbReference>
<proteinExistence type="inferred from homology"/>
<name>A0A016XGC4_9BURK</name>
<feature type="transmembrane region" description="Helical" evidence="6">
    <location>
        <begin position="12"/>
        <end position="45"/>
    </location>
</feature>
<evidence type="ECO:0000256" key="6">
    <source>
        <dbReference type="SAM" id="Phobius"/>
    </source>
</evidence>
<evidence type="ECO:0000256" key="5">
    <source>
        <dbReference type="ARBA" id="ARBA00023136"/>
    </source>
</evidence>
<dbReference type="OrthoDB" id="5792512at2"/>
<dbReference type="PANTHER" id="PTHR21716:SF64">
    <property type="entry name" value="AI-2 TRANSPORT PROTEIN TQSA"/>
    <property type="match status" value="1"/>
</dbReference>
<dbReference type="AlphaFoldDB" id="A0A016XGC4"/>
<organism evidence="7 8">
    <name type="scientific">Hylemonella gracilis str. Niagara R</name>
    <dbReference type="NCBI Taxonomy" id="1458275"/>
    <lineage>
        <taxon>Bacteria</taxon>
        <taxon>Pseudomonadati</taxon>
        <taxon>Pseudomonadota</taxon>
        <taxon>Betaproteobacteria</taxon>
        <taxon>Burkholderiales</taxon>
        <taxon>Comamonadaceae</taxon>
        <taxon>Hylemonella</taxon>
    </lineage>
</organism>
<keyword evidence="5 6" id="KW-0472">Membrane</keyword>
<keyword evidence="4 6" id="KW-1133">Transmembrane helix</keyword>
<evidence type="ECO:0000256" key="2">
    <source>
        <dbReference type="ARBA" id="ARBA00009773"/>
    </source>
</evidence>
<protein>
    <submittedName>
        <fullName evidence="7">ABC transporter permease</fullName>
    </submittedName>
</protein>
<dbReference type="RefSeq" id="WP_035607022.1">
    <property type="nucleotide sequence ID" value="NZ_JEMG01000001.1"/>
</dbReference>
<feature type="transmembrane region" description="Helical" evidence="6">
    <location>
        <begin position="156"/>
        <end position="180"/>
    </location>
</feature>
<feature type="transmembrane region" description="Helical" evidence="6">
    <location>
        <begin position="66"/>
        <end position="92"/>
    </location>
</feature>
<comment type="similarity">
    <text evidence="2">Belongs to the autoinducer-2 exporter (AI-2E) (TC 2.A.86) family.</text>
</comment>
<feature type="transmembrane region" description="Helical" evidence="6">
    <location>
        <begin position="220"/>
        <end position="239"/>
    </location>
</feature>
<sequence>MPLSTPAKNTLIWGAIVLVFVLALWLLGPVLTPFAVAAVLAYVLGPVVERLHRAVRRFTGLEFPRWLLVLLVELLALLLVLGLLLLLVPVLVREWPLLRAQLPALLDRLNVAVQPLLGQLGVTVSLDLAGLKAALMKHLNGNLEDSMVSLLKSLQIGGSVALTLLGHLVLIPVALYYLLLDWKRLLRRLRDWVPPRLRASCDSFLREADDMLGHYLRGQLLVMIVLAVYYSVGLSLFGLDLALPIGVFTGLAVCIPYVGFGVGLLLALLAGLLEFGGMDGGMGRVTLMLAVVYGLGQAVESFYLTPRLVGERIGLHPLAVIFALLAFGQLFGFVGILLALPVSAILLVAARRLRRSYQGSSLYRDGSGTGEA</sequence>
<dbReference type="STRING" id="1458275.AZ34_08570"/>
<evidence type="ECO:0000313" key="8">
    <source>
        <dbReference type="Proteomes" id="UP000023268"/>
    </source>
</evidence>
<evidence type="ECO:0000313" key="7">
    <source>
        <dbReference type="EMBL" id="EYC51129.1"/>
    </source>
</evidence>
<feature type="transmembrane region" description="Helical" evidence="6">
    <location>
        <begin position="285"/>
        <end position="305"/>
    </location>
</feature>
<comment type="caution">
    <text evidence="7">The sequence shown here is derived from an EMBL/GenBank/DDBJ whole genome shotgun (WGS) entry which is preliminary data.</text>
</comment>
<comment type="subcellular location">
    <subcellularLocation>
        <location evidence="1">Membrane</location>
        <topology evidence="1">Multi-pass membrane protein</topology>
    </subcellularLocation>
</comment>
<keyword evidence="3 6" id="KW-0812">Transmembrane</keyword>
<dbReference type="Pfam" id="PF01594">
    <property type="entry name" value="AI-2E_transport"/>
    <property type="match status" value="1"/>
</dbReference>
<gene>
    <name evidence="7" type="ORF">AZ34_08570</name>
</gene>
<dbReference type="Proteomes" id="UP000023268">
    <property type="component" value="Unassembled WGS sequence"/>
</dbReference>
<feature type="transmembrane region" description="Helical" evidence="6">
    <location>
        <begin position="317"/>
        <end position="350"/>
    </location>
</feature>
<feature type="transmembrane region" description="Helical" evidence="6">
    <location>
        <begin position="245"/>
        <end position="273"/>
    </location>
</feature>
<evidence type="ECO:0000256" key="3">
    <source>
        <dbReference type="ARBA" id="ARBA00022692"/>
    </source>
</evidence>
<dbReference type="PANTHER" id="PTHR21716">
    <property type="entry name" value="TRANSMEMBRANE PROTEIN"/>
    <property type="match status" value="1"/>
</dbReference>
<evidence type="ECO:0000256" key="1">
    <source>
        <dbReference type="ARBA" id="ARBA00004141"/>
    </source>
</evidence>
<reference evidence="7 8" key="1">
    <citation type="submission" date="2014-02" db="EMBL/GenBank/DDBJ databases">
        <title>Draft Genome of Hylemonella gracilis isolated from the Niagara River.</title>
        <authorList>
            <person name="Pawlowski D.R."/>
            <person name="Koudelka G.B."/>
        </authorList>
    </citation>
    <scope>NUCLEOTIDE SEQUENCE [LARGE SCALE GENOMIC DNA]</scope>
    <source>
        <strain evidence="7 8">Niagara R</strain>
    </source>
</reference>
<dbReference type="EMBL" id="JEMG01000001">
    <property type="protein sequence ID" value="EYC51129.1"/>
    <property type="molecule type" value="Genomic_DNA"/>
</dbReference>
<accession>A0A016XGC4</accession>
<dbReference type="GO" id="GO:0055085">
    <property type="term" value="P:transmembrane transport"/>
    <property type="evidence" value="ECO:0007669"/>
    <property type="project" value="TreeGrafter"/>
</dbReference>
<evidence type="ECO:0000256" key="4">
    <source>
        <dbReference type="ARBA" id="ARBA00022989"/>
    </source>
</evidence>
<dbReference type="eggNOG" id="COG0628">
    <property type="taxonomic scope" value="Bacteria"/>
</dbReference>
<dbReference type="GO" id="GO:0016020">
    <property type="term" value="C:membrane"/>
    <property type="evidence" value="ECO:0007669"/>
    <property type="project" value="UniProtKB-SubCell"/>
</dbReference>